<reference evidence="3 4" key="1">
    <citation type="submission" date="2020-07" db="EMBL/GenBank/DDBJ databases">
        <authorList>
            <person name="Xu S."/>
            <person name="Li A."/>
        </authorList>
    </citation>
    <scope>NUCLEOTIDE SEQUENCE [LARGE SCALE GENOMIC DNA]</scope>
    <source>
        <strain evidence="3 4">SG-8</strain>
    </source>
</reference>
<dbReference type="RefSeq" id="WP_182668915.1">
    <property type="nucleotide sequence ID" value="NZ_JACHTE010000004.1"/>
</dbReference>
<feature type="chain" id="PRO_5030702077" evidence="1">
    <location>
        <begin position="21"/>
        <end position="251"/>
    </location>
</feature>
<keyword evidence="4" id="KW-1185">Reference proteome</keyword>
<keyword evidence="1" id="KW-0732">Signal</keyword>
<protein>
    <submittedName>
        <fullName evidence="3">PDZ domain-containing protein</fullName>
    </submittedName>
</protein>
<dbReference type="Pfam" id="PF17820">
    <property type="entry name" value="PDZ_6"/>
    <property type="match status" value="1"/>
</dbReference>
<evidence type="ECO:0000313" key="3">
    <source>
        <dbReference type="EMBL" id="MBB1088133.1"/>
    </source>
</evidence>
<accession>A0A7W3U377</accession>
<evidence type="ECO:0000259" key="2">
    <source>
        <dbReference type="PROSITE" id="PS50106"/>
    </source>
</evidence>
<dbReference type="SMART" id="SM00228">
    <property type="entry name" value="PDZ"/>
    <property type="match status" value="1"/>
</dbReference>
<dbReference type="SUPFAM" id="SSF50156">
    <property type="entry name" value="PDZ domain-like"/>
    <property type="match status" value="1"/>
</dbReference>
<dbReference type="InterPro" id="IPR036034">
    <property type="entry name" value="PDZ_sf"/>
</dbReference>
<feature type="domain" description="PDZ" evidence="2">
    <location>
        <begin position="24"/>
        <end position="107"/>
    </location>
</feature>
<dbReference type="Proteomes" id="UP000552587">
    <property type="component" value="Unassembled WGS sequence"/>
</dbReference>
<dbReference type="InterPro" id="IPR041489">
    <property type="entry name" value="PDZ_6"/>
</dbReference>
<name>A0A7W3U377_9GAMM</name>
<evidence type="ECO:0000256" key="1">
    <source>
        <dbReference type="SAM" id="SignalP"/>
    </source>
</evidence>
<evidence type="ECO:0000313" key="4">
    <source>
        <dbReference type="Proteomes" id="UP000552587"/>
    </source>
</evidence>
<dbReference type="InterPro" id="IPR001478">
    <property type="entry name" value="PDZ"/>
</dbReference>
<proteinExistence type="predicted"/>
<dbReference type="AlphaFoldDB" id="A0A7W3U377"/>
<dbReference type="Gene3D" id="2.30.42.10">
    <property type="match status" value="1"/>
</dbReference>
<sequence length="251" mass="26754">MRAALVLALALAGPPLVGQATPSSWALLASNASALGAVLDVRRPHVDGITVLAITPGGAAEQMGLEVGDRLLVVNGRSLTDTLTPNDTLEGALAGGGPVNATVSRGNRTIELSSSTPIAASVQLEGCGYITNRGTLPHVSENLYPVRILSIDGDGQPVDANRHRLPAGTHAVIVSERIRDDRFDPLELRARTDLYRRDGFRVGKTLVVEVKPGIRTRLAARFLEDGMDLGTIRDNAYWEPLVWEEVEDACP</sequence>
<dbReference type="EMBL" id="JACHTE010000004">
    <property type="protein sequence ID" value="MBB1088133.1"/>
    <property type="molecule type" value="Genomic_DNA"/>
</dbReference>
<feature type="signal peptide" evidence="1">
    <location>
        <begin position="1"/>
        <end position="20"/>
    </location>
</feature>
<dbReference type="PROSITE" id="PS50106">
    <property type="entry name" value="PDZ"/>
    <property type="match status" value="1"/>
</dbReference>
<gene>
    <name evidence="3" type="ORF">H4F99_06475</name>
</gene>
<comment type="caution">
    <text evidence="3">The sequence shown here is derived from an EMBL/GenBank/DDBJ whole genome shotgun (WGS) entry which is preliminary data.</text>
</comment>
<organism evidence="3 4">
    <name type="scientific">Marilutibacter penaei</name>
    <dbReference type="NCBI Taxonomy" id="2759900"/>
    <lineage>
        <taxon>Bacteria</taxon>
        <taxon>Pseudomonadati</taxon>
        <taxon>Pseudomonadota</taxon>
        <taxon>Gammaproteobacteria</taxon>
        <taxon>Lysobacterales</taxon>
        <taxon>Lysobacteraceae</taxon>
        <taxon>Marilutibacter</taxon>
    </lineage>
</organism>